<dbReference type="EMBL" id="JBIAUT010000007">
    <property type="protein sequence ID" value="MFF4218650.1"/>
    <property type="molecule type" value="Genomic_DNA"/>
</dbReference>
<protein>
    <recommendedName>
        <fullName evidence="4">Lipoprotein</fullName>
    </recommendedName>
</protein>
<evidence type="ECO:0000313" key="2">
    <source>
        <dbReference type="EMBL" id="MFF4218650.1"/>
    </source>
</evidence>
<feature type="region of interest" description="Disordered" evidence="1">
    <location>
        <begin position="47"/>
        <end position="73"/>
    </location>
</feature>
<gene>
    <name evidence="2" type="ORF">ACFYZM_20515</name>
</gene>
<proteinExistence type="predicted"/>
<evidence type="ECO:0008006" key="4">
    <source>
        <dbReference type="Google" id="ProtNLM"/>
    </source>
</evidence>
<evidence type="ECO:0000313" key="3">
    <source>
        <dbReference type="Proteomes" id="UP001602123"/>
    </source>
</evidence>
<reference evidence="2 3" key="1">
    <citation type="submission" date="2024-10" db="EMBL/GenBank/DDBJ databases">
        <title>The Natural Products Discovery Center: Release of the First 8490 Sequenced Strains for Exploring Actinobacteria Biosynthetic Diversity.</title>
        <authorList>
            <person name="Kalkreuter E."/>
            <person name="Kautsar S.A."/>
            <person name="Yang D."/>
            <person name="Bader C.D."/>
            <person name="Teijaro C.N."/>
            <person name="Fluegel L."/>
            <person name="Davis C.M."/>
            <person name="Simpson J.R."/>
            <person name="Lauterbach L."/>
            <person name="Steele A.D."/>
            <person name="Gui C."/>
            <person name="Meng S."/>
            <person name="Li G."/>
            <person name="Viehrig K."/>
            <person name="Ye F."/>
            <person name="Su P."/>
            <person name="Kiefer A.F."/>
            <person name="Nichols A."/>
            <person name="Cepeda A.J."/>
            <person name="Yan W."/>
            <person name="Fan B."/>
            <person name="Jiang Y."/>
            <person name="Adhikari A."/>
            <person name="Zheng C.-J."/>
            <person name="Schuster L."/>
            <person name="Cowan T.M."/>
            <person name="Smanski M.J."/>
            <person name="Chevrette M.G."/>
            <person name="De Carvalho L.P.S."/>
            <person name="Shen B."/>
        </authorList>
    </citation>
    <scope>NUCLEOTIDE SEQUENCE [LARGE SCALE GENOMIC DNA]</scope>
    <source>
        <strain evidence="2 3">NPDC001650</strain>
    </source>
</reference>
<keyword evidence="3" id="KW-1185">Reference proteome</keyword>
<organism evidence="2 3">
    <name type="scientific">Streptomyces nondiastaticus</name>
    <dbReference type="NCBI Taxonomy" id="3154512"/>
    <lineage>
        <taxon>Bacteria</taxon>
        <taxon>Bacillati</taxon>
        <taxon>Actinomycetota</taxon>
        <taxon>Actinomycetes</taxon>
        <taxon>Kitasatosporales</taxon>
        <taxon>Streptomycetaceae</taxon>
        <taxon>Streptomyces</taxon>
    </lineage>
</organism>
<sequence>MPGHGVPRGPEAPAAAPTRPAVLGRRAVLAGAAGLVLGGSACGTAPPHNAMGSGPPSPAGLPRPAAWRPDPSDVRPDVKLRAVRLVEALGTWRDGAGGMAKARERVAALGLPPALAGQAGPLLSGADAAVVEVTDAQYGGILAGSASVLVVCRQWTRTGGGPVVAGGTTVDVRLTEAAPRWSVGELHPAAPGPAAGSLPEAARRVLDEDRIRLPAAAEADVRGGGVHASVLRAMLRLAERYRIDVSVVRSGHPLNVFGTGQPSDHPPGRAFDVWRIDGHAVVDRATPRALVEAFMRDAAAAGSYNVGGPLLPAGAGAGPQFFTDDTHHDHVHAGFGD</sequence>
<dbReference type="RefSeq" id="WP_388629231.1">
    <property type="nucleotide sequence ID" value="NZ_JBIAUT010000007.1"/>
</dbReference>
<evidence type="ECO:0000256" key="1">
    <source>
        <dbReference type="SAM" id="MobiDB-lite"/>
    </source>
</evidence>
<accession>A0ABW6U1F1</accession>
<comment type="caution">
    <text evidence="2">The sequence shown here is derived from an EMBL/GenBank/DDBJ whole genome shotgun (WGS) entry which is preliminary data.</text>
</comment>
<dbReference type="Proteomes" id="UP001602123">
    <property type="component" value="Unassembled WGS sequence"/>
</dbReference>
<name>A0ABW6U1F1_9ACTN</name>